<sequence>MPQLLSEQRCELDVPLAEGLVTDNNATLVQQFLDIALTEGKPVVEPEGVPNDAQGEGDGRRGLRSFTENQPIALNLPEPFEHHSGRHVPRRAATIEVAIPAPCGRSGNLGHPIRRKLY</sequence>
<protein>
    <submittedName>
        <fullName evidence="2">Uncharacterized protein</fullName>
    </submittedName>
</protein>
<reference evidence="2 3" key="1">
    <citation type="submission" date="2020-08" db="EMBL/GenBank/DDBJ databases">
        <title>Genomic Encyclopedia of Type Strains, Phase IV (KMG-IV): sequencing the most valuable type-strain genomes for metagenomic binning, comparative biology and taxonomic classification.</title>
        <authorList>
            <person name="Goeker M."/>
        </authorList>
    </citation>
    <scope>NUCLEOTIDE SEQUENCE [LARGE SCALE GENOMIC DNA]</scope>
    <source>
        <strain evidence="2 3">DSM 27939</strain>
    </source>
</reference>
<dbReference type="Proteomes" id="UP000552709">
    <property type="component" value="Unassembled WGS sequence"/>
</dbReference>
<keyword evidence="3" id="KW-1185">Reference proteome</keyword>
<evidence type="ECO:0000313" key="2">
    <source>
        <dbReference type="EMBL" id="MBB5364544.1"/>
    </source>
</evidence>
<feature type="region of interest" description="Disordered" evidence="1">
    <location>
        <begin position="43"/>
        <end position="64"/>
    </location>
</feature>
<evidence type="ECO:0000313" key="3">
    <source>
        <dbReference type="Proteomes" id="UP000552709"/>
    </source>
</evidence>
<organism evidence="2 3">
    <name type="scientific">Deinococcus humi</name>
    <dbReference type="NCBI Taxonomy" id="662880"/>
    <lineage>
        <taxon>Bacteria</taxon>
        <taxon>Thermotogati</taxon>
        <taxon>Deinococcota</taxon>
        <taxon>Deinococci</taxon>
        <taxon>Deinococcales</taxon>
        <taxon>Deinococcaceae</taxon>
        <taxon>Deinococcus</taxon>
    </lineage>
</organism>
<dbReference type="AlphaFoldDB" id="A0A7W8NEN4"/>
<gene>
    <name evidence="2" type="ORF">HNQ08_003657</name>
</gene>
<evidence type="ECO:0000256" key="1">
    <source>
        <dbReference type="SAM" id="MobiDB-lite"/>
    </source>
</evidence>
<accession>A0A7W8NEN4</accession>
<comment type="caution">
    <text evidence="2">The sequence shown here is derived from an EMBL/GenBank/DDBJ whole genome shotgun (WGS) entry which is preliminary data.</text>
</comment>
<dbReference type="EMBL" id="JACHFL010000011">
    <property type="protein sequence ID" value="MBB5364544.1"/>
    <property type="molecule type" value="Genomic_DNA"/>
</dbReference>
<proteinExistence type="predicted"/>
<name>A0A7W8NEN4_9DEIO</name>